<organism evidence="1 2">
    <name type="scientific">Candidatus Methanogaster sp</name>
    <dbReference type="NCBI Taxonomy" id="3386292"/>
    <lineage>
        <taxon>Archaea</taxon>
        <taxon>Methanobacteriati</taxon>
        <taxon>Methanobacteriota</taxon>
        <taxon>Stenosarchaea group</taxon>
        <taxon>Methanomicrobia</taxon>
        <taxon>Methanosarcinales</taxon>
        <taxon>ANME-2 cluster</taxon>
        <taxon>Candidatus Methanogasteraceae</taxon>
        <taxon>Candidatus Methanogaster</taxon>
    </lineage>
</organism>
<dbReference type="Proteomes" id="UP000248329">
    <property type="component" value="Unassembled WGS sequence"/>
</dbReference>
<reference evidence="1" key="1">
    <citation type="submission" date="2018-01" db="EMBL/GenBank/DDBJ databases">
        <authorList>
            <person name="Krukenberg V."/>
        </authorList>
    </citation>
    <scope>NUCLEOTIDE SEQUENCE</scope>
    <source>
        <strain evidence="1">E20ANME2</strain>
    </source>
</reference>
<sequence length="892" mass="96579">MNKNKLRSTIATLVVAIVLIGMMYGAVAESCNAPNLPEPKLPISTADVLLTRMNGNTGIAGPEDSGRFTDPRNGRPMPRTGIPDRPGYCGLMDMDMAYKPVGAADAELVMSAAALHECQFTHSVTAGDFNGDGGTDAIVFTGSYNPSTYAYTFEDVSVVDGYTGIELWGQSIVYETWNGLGDVPAYSVGDLDSNYKDDVIVKSQSYDSVADRYTASVYLKQGCNGSEFWNRSVAGDGEYSAGMWTYIHDLDGDYRDDVIIISESYNSTTTKHTANIYVKGYNGQEFWNRSVTGDGEYGAYMWVESYCALDDDATEDDVIFIAGSYDSVVEEHTARAHVVQGCDGSEFWNRSVTGDGLGGAGIGAYAYCGFDDGRKNDVIVISESYNSSADESTINIYAVRGSNEHQFWTRSVTGDGEDGAGIWTYPYCDLDNDTLDDVIVVSESYDSSADESTANIYAIRGYGGQEFWTQSVTGDGCDGVDISAYACCGFDDSNSDDVIVVSKSYDSAANESTASVCARQGYNEHQFWNRSVTGAGEAGARMLIGSCHDLDNDTKNDVIVVSDSYDSAANKSTASIYAMQGYSEQEFWNKSVIGDGSHGACMWVHAGCGFDDDSKDDMIVVSEKYNSTTHEHTANVCAKQGYDGQEFWTQSVVSDGEYGIYIGVHPYYDLDDDTLDDVIVISESYDSVANESTASMCVRQGGSGYQFWNRSVTGDGDHGSSMQAYPYRDLDNDAKNDVIVASKSYNSSADESTARVYAMQGYNEYQFWTRNVTGKDVWMEFYGGSMEPLLEYPSIITGVLVNYTNVPTGVCVVDADAGTSLWCKQSAPSAPTITGDLNGDDVLTPADAVIALDIAISGDYNEYADVNMDNTVNSLDVLMILQAAANSITIMT</sequence>
<proteinExistence type="predicted"/>
<dbReference type="EMBL" id="PQXF01000007">
    <property type="protein sequence ID" value="PXF61223.1"/>
    <property type="molecule type" value="Genomic_DNA"/>
</dbReference>
<gene>
    <name evidence="1" type="ORF">C4B59_05615</name>
</gene>
<comment type="caution">
    <text evidence="1">The sequence shown here is derived from an EMBL/GenBank/DDBJ whole genome shotgun (WGS) entry which is preliminary data.</text>
</comment>
<evidence type="ECO:0000313" key="1">
    <source>
        <dbReference type="EMBL" id="PXF61223.1"/>
    </source>
</evidence>
<name>A0AC61L4C4_9EURY</name>
<protein>
    <submittedName>
        <fullName evidence="1">Uncharacterized protein</fullName>
    </submittedName>
</protein>
<accession>A0AC61L4C4</accession>
<evidence type="ECO:0000313" key="2">
    <source>
        <dbReference type="Proteomes" id="UP000248329"/>
    </source>
</evidence>